<dbReference type="RefSeq" id="WP_386355026.1">
    <property type="nucleotide sequence ID" value="NZ_JBHSFG010000107.1"/>
</dbReference>
<dbReference type="EMBL" id="JBHSFG010000107">
    <property type="protein sequence ID" value="MFC4471996.1"/>
    <property type="molecule type" value="Genomic_DNA"/>
</dbReference>
<evidence type="ECO:0000313" key="3">
    <source>
        <dbReference type="Proteomes" id="UP001596012"/>
    </source>
</evidence>
<evidence type="ECO:0008006" key="4">
    <source>
        <dbReference type="Google" id="ProtNLM"/>
    </source>
</evidence>
<proteinExistence type="predicted"/>
<sequence length="187" mass="20248">MADVEERDAARGLAAQARNVAWAADGTPWQRFLRAISGGRWGRQPSDWTVIRLDAPWQDTPSSERPGWRERAANLAGDVAFAVDYTVCASCRLGWVEWPYTMEKYQRCGLATAGLEALHLEYPGLSWHTLGGHFQDSRASWAAAGAGVPGTISSARPARTRPRGEPGPACSTRSRTISPAPGRVCAA</sequence>
<evidence type="ECO:0000313" key="2">
    <source>
        <dbReference type="EMBL" id="MFC4471996.1"/>
    </source>
</evidence>
<reference evidence="3" key="1">
    <citation type="journal article" date="2019" name="Int. J. Syst. Evol. Microbiol.">
        <title>The Global Catalogue of Microorganisms (GCM) 10K type strain sequencing project: providing services to taxonomists for standard genome sequencing and annotation.</title>
        <authorList>
            <consortium name="The Broad Institute Genomics Platform"/>
            <consortium name="The Broad Institute Genome Sequencing Center for Infectious Disease"/>
            <person name="Wu L."/>
            <person name="Ma J."/>
        </authorList>
    </citation>
    <scope>NUCLEOTIDE SEQUENCE [LARGE SCALE GENOMIC DNA]</scope>
    <source>
        <strain evidence="3">DT43</strain>
    </source>
</reference>
<protein>
    <recommendedName>
        <fullName evidence="4">N-acetyltransferase domain-containing protein</fullName>
    </recommendedName>
</protein>
<accession>A0ABV8Z628</accession>
<feature type="region of interest" description="Disordered" evidence="1">
    <location>
        <begin position="150"/>
        <end position="175"/>
    </location>
</feature>
<dbReference type="Proteomes" id="UP001596012">
    <property type="component" value="Unassembled WGS sequence"/>
</dbReference>
<organism evidence="2 3">
    <name type="scientific">Streptomyces xiangluensis</name>
    <dbReference type="NCBI Taxonomy" id="2665720"/>
    <lineage>
        <taxon>Bacteria</taxon>
        <taxon>Bacillati</taxon>
        <taxon>Actinomycetota</taxon>
        <taxon>Actinomycetes</taxon>
        <taxon>Kitasatosporales</taxon>
        <taxon>Streptomycetaceae</taxon>
        <taxon>Streptomyces</taxon>
    </lineage>
</organism>
<comment type="caution">
    <text evidence="2">The sequence shown here is derived from an EMBL/GenBank/DDBJ whole genome shotgun (WGS) entry which is preliminary data.</text>
</comment>
<keyword evidence="3" id="KW-1185">Reference proteome</keyword>
<evidence type="ECO:0000256" key="1">
    <source>
        <dbReference type="SAM" id="MobiDB-lite"/>
    </source>
</evidence>
<name>A0ABV8Z628_9ACTN</name>
<gene>
    <name evidence="2" type="ORF">ACFPH6_47210</name>
</gene>